<protein>
    <submittedName>
        <fullName evidence="1">Chromosomal replication initiator protein DnaA</fullName>
    </submittedName>
</protein>
<reference evidence="1 2" key="1">
    <citation type="submission" date="2024-07" db="EMBL/GenBank/DDBJ databases">
        <title>Enhanced genomic and transcriptomic resources for Trichinella pseudospiralis and T. spiralis underpin the discovery of pronounced molecular differences between stages and species.</title>
        <authorList>
            <person name="Pasi K.K."/>
            <person name="La Rosa G."/>
            <person name="Gomez-Morales M.A."/>
            <person name="Tosini F."/>
            <person name="Sumanam S."/>
            <person name="Young N.D."/>
            <person name="Chang B.C."/>
            <person name="Robin G.B."/>
        </authorList>
    </citation>
    <scope>NUCLEOTIDE SEQUENCE [LARGE SCALE GENOMIC DNA]</scope>
    <source>
        <strain evidence="1">ISS534</strain>
    </source>
</reference>
<keyword evidence="2" id="KW-1185">Reference proteome</keyword>
<evidence type="ECO:0000313" key="1">
    <source>
        <dbReference type="EMBL" id="KAL1241302.1"/>
    </source>
</evidence>
<accession>A0ABR3KNR3</accession>
<sequence>MLGSDNRSHMNLILTSVGRKKKLLLKYSIMLRSLSPTPSKPHHSLPNQLGCLPPGLRVAKDTQYTSADMSRVPVLPNRFLSAASCQTRSRADLIPLSIEGIPCSLQRMGELLLEYGHQGLAQELAAHLVDNANRQWNSSVAAERPCYPGADLSFRRLPLSFQCSASLMVRLLARHDDDFLMAVGSQYSCLDHALRTLTRECVMLMTSAPFRPEHIRYC</sequence>
<comment type="caution">
    <text evidence="1">The sequence shown here is derived from an EMBL/GenBank/DDBJ whole genome shotgun (WGS) entry which is preliminary data.</text>
</comment>
<dbReference type="EMBL" id="JBEUSY010000251">
    <property type="protein sequence ID" value="KAL1241302.1"/>
    <property type="molecule type" value="Genomic_DNA"/>
</dbReference>
<evidence type="ECO:0000313" key="2">
    <source>
        <dbReference type="Proteomes" id="UP001558632"/>
    </source>
</evidence>
<dbReference type="Proteomes" id="UP001558632">
    <property type="component" value="Unassembled WGS sequence"/>
</dbReference>
<name>A0ABR3KNR3_TRISP</name>
<gene>
    <name evidence="1" type="ORF">TSPI_10347</name>
</gene>
<organism evidence="1 2">
    <name type="scientific">Trichinella spiralis</name>
    <name type="common">Trichina worm</name>
    <dbReference type="NCBI Taxonomy" id="6334"/>
    <lineage>
        <taxon>Eukaryota</taxon>
        <taxon>Metazoa</taxon>
        <taxon>Ecdysozoa</taxon>
        <taxon>Nematoda</taxon>
        <taxon>Enoplea</taxon>
        <taxon>Dorylaimia</taxon>
        <taxon>Trichinellida</taxon>
        <taxon>Trichinellidae</taxon>
        <taxon>Trichinella</taxon>
    </lineage>
</organism>
<proteinExistence type="predicted"/>